<evidence type="ECO:0000256" key="1">
    <source>
        <dbReference type="SAM" id="MobiDB-lite"/>
    </source>
</evidence>
<dbReference type="RefSeq" id="XP_001591469.1">
    <property type="nucleotide sequence ID" value="XM_001591419.1"/>
</dbReference>
<name>A7ERZ1_SCLS1</name>
<accession>A7ERZ1</accession>
<proteinExistence type="predicted"/>
<dbReference type="GeneID" id="5487567"/>
<evidence type="ECO:0000313" key="3">
    <source>
        <dbReference type="Proteomes" id="UP000001312"/>
    </source>
</evidence>
<protein>
    <submittedName>
        <fullName evidence="2">Uncharacterized protein</fullName>
    </submittedName>
</protein>
<keyword evidence="3" id="KW-1185">Reference proteome</keyword>
<reference evidence="3" key="1">
    <citation type="journal article" date="2011" name="PLoS Genet.">
        <title>Genomic analysis of the necrotrophic fungal pathogens Sclerotinia sclerotiorum and Botrytis cinerea.</title>
        <authorList>
            <person name="Amselem J."/>
            <person name="Cuomo C.A."/>
            <person name="van Kan J.A."/>
            <person name="Viaud M."/>
            <person name="Benito E.P."/>
            <person name="Couloux A."/>
            <person name="Coutinho P.M."/>
            <person name="de Vries R.P."/>
            <person name="Dyer P.S."/>
            <person name="Fillinger S."/>
            <person name="Fournier E."/>
            <person name="Gout L."/>
            <person name="Hahn M."/>
            <person name="Kohn L."/>
            <person name="Lapalu N."/>
            <person name="Plummer K.M."/>
            <person name="Pradier J.M."/>
            <person name="Quevillon E."/>
            <person name="Sharon A."/>
            <person name="Simon A."/>
            <person name="ten Have A."/>
            <person name="Tudzynski B."/>
            <person name="Tudzynski P."/>
            <person name="Wincker P."/>
            <person name="Andrew M."/>
            <person name="Anthouard V."/>
            <person name="Beever R.E."/>
            <person name="Beffa R."/>
            <person name="Benoit I."/>
            <person name="Bouzid O."/>
            <person name="Brault B."/>
            <person name="Chen Z."/>
            <person name="Choquer M."/>
            <person name="Collemare J."/>
            <person name="Cotton P."/>
            <person name="Danchin E.G."/>
            <person name="Da Silva C."/>
            <person name="Gautier A."/>
            <person name="Giraud C."/>
            <person name="Giraud T."/>
            <person name="Gonzalez C."/>
            <person name="Grossetete S."/>
            <person name="Guldener U."/>
            <person name="Henrissat B."/>
            <person name="Howlett B.J."/>
            <person name="Kodira C."/>
            <person name="Kretschmer M."/>
            <person name="Lappartient A."/>
            <person name="Leroch M."/>
            <person name="Levis C."/>
            <person name="Mauceli E."/>
            <person name="Neuveglise C."/>
            <person name="Oeser B."/>
            <person name="Pearson M."/>
            <person name="Poulain J."/>
            <person name="Poussereau N."/>
            <person name="Quesneville H."/>
            <person name="Rascle C."/>
            <person name="Schumacher J."/>
            <person name="Segurens B."/>
            <person name="Sexton A."/>
            <person name="Silva E."/>
            <person name="Sirven C."/>
            <person name="Soanes D.M."/>
            <person name="Talbot N.J."/>
            <person name="Templeton M."/>
            <person name="Yandava C."/>
            <person name="Yarden O."/>
            <person name="Zeng Q."/>
            <person name="Rollins J.A."/>
            <person name="Lebrun M.H."/>
            <person name="Dickman M."/>
        </authorList>
    </citation>
    <scope>NUCLEOTIDE SEQUENCE [LARGE SCALE GENOMIC DNA]</scope>
    <source>
        <strain evidence="3">ATCC 18683 / 1980 / Ss-1</strain>
    </source>
</reference>
<sequence>MTWKSRRSEVISRLVVAHKVNSFMSIEKSNRRRIAKSHTTSHKLSRFSNTAQRDTLSK</sequence>
<evidence type="ECO:0000313" key="2">
    <source>
        <dbReference type="EMBL" id="EDN92233.1"/>
    </source>
</evidence>
<gene>
    <name evidence="2" type="ORF">SS1G_08096</name>
</gene>
<feature type="compositionally biased region" description="Polar residues" evidence="1">
    <location>
        <begin position="46"/>
        <end position="58"/>
    </location>
</feature>
<dbReference type="Proteomes" id="UP000001312">
    <property type="component" value="Unassembled WGS sequence"/>
</dbReference>
<feature type="compositionally biased region" description="Basic residues" evidence="1">
    <location>
        <begin position="30"/>
        <end position="45"/>
    </location>
</feature>
<dbReference type="EMBL" id="CH476630">
    <property type="protein sequence ID" value="EDN92233.1"/>
    <property type="molecule type" value="Genomic_DNA"/>
</dbReference>
<organism evidence="2 3">
    <name type="scientific">Sclerotinia sclerotiorum (strain ATCC 18683 / 1980 / Ss-1)</name>
    <name type="common">White mold</name>
    <name type="synonym">Whetzelinia sclerotiorum</name>
    <dbReference type="NCBI Taxonomy" id="665079"/>
    <lineage>
        <taxon>Eukaryota</taxon>
        <taxon>Fungi</taxon>
        <taxon>Dikarya</taxon>
        <taxon>Ascomycota</taxon>
        <taxon>Pezizomycotina</taxon>
        <taxon>Leotiomycetes</taxon>
        <taxon>Helotiales</taxon>
        <taxon>Sclerotiniaceae</taxon>
        <taxon>Sclerotinia</taxon>
    </lineage>
</organism>
<dbReference type="InParanoid" id="A7ERZ1"/>
<dbReference type="AlphaFoldDB" id="A7ERZ1"/>
<dbReference type="KEGG" id="ssl:SS1G_08096"/>
<feature type="region of interest" description="Disordered" evidence="1">
    <location>
        <begin position="28"/>
        <end position="58"/>
    </location>
</feature>